<organism evidence="2 3">
    <name type="scientific">Daejeonella lutea</name>
    <dbReference type="NCBI Taxonomy" id="572036"/>
    <lineage>
        <taxon>Bacteria</taxon>
        <taxon>Pseudomonadati</taxon>
        <taxon>Bacteroidota</taxon>
        <taxon>Sphingobacteriia</taxon>
        <taxon>Sphingobacteriales</taxon>
        <taxon>Sphingobacteriaceae</taxon>
        <taxon>Daejeonella</taxon>
    </lineage>
</organism>
<dbReference type="EMBL" id="FUYR01000006">
    <property type="protein sequence ID" value="SKB92392.1"/>
    <property type="molecule type" value="Genomic_DNA"/>
</dbReference>
<evidence type="ECO:0000256" key="1">
    <source>
        <dbReference type="SAM" id="Phobius"/>
    </source>
</evidence>
<evidence type="ECO:0000313" key="2">
    <source>
        <dbReference type="EMBL" id="SKB92392.1"/>
    </source>
</evidence>
<accession>A0A1T5F892</accession>
<dbReference type="STRING" id="572036.SAMN05661099_3515"/>
<gene>
    <name evidence="2" type="ORF">SAMN05661099_3515</name>
</gene>
<protein>
    <submittedName>
        <fullName evidence="2">Uncharacterized protein</fullName>
    </submittedName>
</protein>
<proteinExistence type="predicted"/>
<feature type="transmembrane region" description="Helical" evidence="1">
    <location>
        <begin position="30"/>
        <end position="50"/>
    </location>
</feature>
<keyword evidence="3" id="KW-1185">Reference proteome</keyword>
<dbReference type="Proteomes" id="UP000189981">
    <property type="component" value="Unassembled WGS sequence"/>
</dbReference>
<keyword evidence="1" id="KW-0472">Membrane</keyword>
<dbReference type="AlphaFoldDB" id="A0A1T5F892"/>
<evidence type="ECO:0000313" key="3">
    <source>
        <dbReference type="Proteomes" id="UP000189981"/>
    </source>
</evidence>
<dbReference type="RefSeq" id="WP_170878490.1">
    <property type="nucleotide sequence ID" value="NZ_FUYR01000006.1"/>
</dbReference>
<keyword evidence="1" id="KW-0812">Transmembrane</keyword>
<reference evidence="3" key="1">
    <citation type="submission" date="2017-02" db="EMBL/GenBank/DDBJ databases">
        <authorList>
            <person name="Varghese N."/>
            <person name="Submissions S."/>
        </authorList>
    </citation>
    <scope>NUCLEOTIDE SEQUENCE [LARGE SCALE GENOMIC DNA]</scope>
    <source>
        <strain evidence="3">DSM 22385</strain>
    </source>
</reference>
<keyword evidence="1" id="KW-1133">Transmembrane helix</keyword>
<name>A0A1T5F892_9SPHI</name>
<sequence length="57" mass="6369">MKTFILFVKVILAIALLTIGADNLSKPSNLLVTFGIIEIFLALFLIYSPLKTFIKQI</sequence>